<dbReference type="OrthoDB" id="9793681at2"/>
<evidence type="ECO:0000313" key="4">
    <source>
        <dbReference type="Proteomes" id="UP000184480"/>
    </source>
</evidence>
<keyword evidence="2" id="KW-0810">Translation regulation</keyword>
<dbReference type="Pfam" id="PF02410">
    <property type="entry name" value="RsfS"/>
    <property type="match status" value="1"/>
</dbReference>
<keyword evidence="2" id="KW-0963">Cytoplasm</keyword>
<dbReference type="InterPro" id="IPR043519">
    <property type="entry name" value="NT_sf"/>
</dbReference>
<evidence type="ECO:0000313" key="3">
    <source>
        <dbReference type="EMBL" id="SHE47432.1"/>
    </source>
</evidence>
<gene>
    <name evidence="2" type="primary">rsfS</name>
    <name evidence="3" type="ORF">SAMN05444362_101407</name>
</gene>
<dbReference type="NCBIfam" id="TIGR00090">
    <property type="entry name" value="rsfS_iojap_ybeB"/>
    <property type="match status" value="1"/>
</dbReference>
<keyword evidence="2" id="KW-0678">Repressor</keyword>
<dbReference type="PANTHER" id="PTHR21043:SF0">
    <property type="entry name" value="MITOCHONDRIAL ASSEMBLY OF RIBOSOMAL LARGE SUBUNIT PROTEIN 1"/>
    <property type="match status" value="1"/>
</dbReference>
<dbReference type="EMBL" id="FQUC01000001">
    <property type="protein sequence ID" value="SHE47432.1"/>
    <property type="molecule type" value="Genomic_DNA"/>
</dbReference>
<comment type="subcellular location">
    <subcellularLocation>
        <location evidence="2">Cytoplasm</location>
    </subcellularLocation>
</comment>
<reference evidence="4" key="1">
    <citation type="submission" date="2016-11" db="EMBL/GenBank/DDBJ databases">
        <authorList>
            <person name="Varghese N."/>
            <person name="Submissions S."/>
        </authorList>
    </citation>
    <scope>NUCLEOTIDE SEQUENCE [LARGE SCALE GENOMIC DNA]</scope>
    <source>
        <strain evidence="4">DSM 27370</strain>
    </source>
</reference>
<comment type="subunit">
    <text evidence="2">Interacts with ribosomal protein uL14 (rplN).</text>
</comment>
<protein>
    <recommendedName>
        <fullName evidence="2">Ribosomal silencing factor RsfS</fullName>
    </recommendedName>
</protein>
<comment type="function">
    <text evidence="2">Functions as a ribosomal silencing factor. Interacts with ribosomal protein uL14 (rplN), blocking formation of intersubunit bridge B8. Prevents association of the 30S and 50S ribosomal subunits and the formation of functional ribosomes, thus repressing translation.</text>
</comment>
<dbReference type="GO" id="GO:0005737">
    <property type="term" value="C:cytoplasm"/>
    <property type="evidence" value="ECO:0007669"/>
    <property type="project" value="UniProtKB-SubCell"/>
</dbReference>
<dbReference type="GO" id="GO:0043023">
    <property type="term" value="F:ribosomal large subunit binding"/>
    <property type="evidence" value="ECO:0007669"/>
    <property type="project" value="TreeGrafter"/>
</dbReference>
<dbReference type="GO" id="GO:0017148">
    <property type="term" value="P:negative regulation of translation"/>
    <property type="evidence" value="ECO:0007669"/>
    <property type="project" value="UniProtKB-UniRule"/>
</dbReference>
<accession>A0A1M4TSJ6</accession>
<dbReference type="HAMAP" id="MF_01477">
    <property type="entry name" value="Iojap_RsfS"/>
    <property type="match status" value="1"/>
</dbReference>
<dbReference type="Proteomes" id="UP000184480">
    <property type="component" value="Unassembled WGS sequence"/>
</dbReference>
<dbReference type="RefSeq" id="WP_062175490.1">
    <property type="nucleotide sequence ID" value="NZ_BBXL01000001.1"/>
</dbReference>
<keyword evidence="4" id="KW-1185">Reference proteome</keyword>
<dbReference type="Gene3D" id="3.30.460.10">
    <property type="entry name" value="Beta Polymerase, domain 2"/>
    <property type="match status" value="1"/>
</dbReference>
<dbReference type="STRING" id="1346286.SAMN05444362_101407"/>
<evidence type="ECO:0000256" key="2">
    <source>
        <dbReference type="HAMAP-Rule" id="MF_01477"/>
    </source>
</evidence>
<dbReference type="PANTHER" id="PTHR21043">
    <property type="entry name" value="IOJAP SUPERFAMILY ORTHOLOG"/>
    <property type="match status" value="1"/>
</dbReference>
<organism evidence="3 4">
    <name type="scientific">Dysgonomonas macrotermitis</name>
    <dbReference type="NCBI Taxonomy" id="1346286"/>
    <lineage>
        <taxon>Bacteria</taxon>
        <taxon>Pseudomonadati</taxon>
        <taxon>Bacteroidota</taxon>
        <taxon>Bacteroidia</taxon>
        <taxon>Bacteroidales</taxon>
        <taxon>Dysgonomonadaceae</taxon>
        <taxon>Dysgonomonas</taxon>
    </lineage>
</organism>
<dbReference type="SUPFAM" id="SSF81301">
    <property type="entry name" value="Nucleotidyltransferase"/>
    <property type="match status" value="1"/>
</dbReference>
<proteinExistence type="inferred from homology"/>
<dbReference type="InterPro" id="IPR004394">
    <property type="entry name" value="Iojap/RsfS/C7orf30"/>
</dbReference>
<comment type="similarity">
    <text evidence="1 2">Belongs to the Iojap/RsfS family.</text>
</comment>
<evidence type="ECO:0000256" key="1">
    <source>
        <dbReference type="ARBA" id="ARBA00010574"/>
    </source>
</evidence>
<name>A0A1M4TSJ6_9BACT</name>
<dbReference type="AlphaFoldDB" id="A0A1M4TSJ6"/>
<dbReference type="GO" id="GO:0090071">
    <property type="term" value="P:negative regulation of ribosome biogenesis"/>
    <property type="evidence" value="ECO:0007669"/>
    <property type="project" value="UniProtKB-UniRule"/>
</dbReference>
<sequence length="119" mass="13507">MNEEKNLVNHIIAACQDRKAKSIVTVDLSELPGAICKYFVICEGNTPIQVSAIADEVVDNIKKKTKEKPISIDGLRESRWIGIDYGTVIVHIFIPELREFYDLEHLWADAKLEQIPDID</sequence>
<dbReference type="GO" id="GO:0042256">
    <property type="term" value="P:cytosolic ribosome assembly"/>
    <property type="evidence" value="ECO:0007669"/>
    <property type="project" value="UniProtKB-UniRule"/>
</dbReference>